<dbReference type="Proteomes" id="UP000295560">
    <property type="component" value="Unassembled WGS sequence"/>
</dbReference>
<dbReference type="GO" id="GO:0080120">
    <property type="term" value="P:CAAX-box protein maturation"/>
    <property type="evidence" value="ECO:0007669"/>
    <property type="project" value="UniProtKB-ARBA"/>
</dbReference>
<feature type="transmembrane region" description="Helical" evidence="1">
    <location>
        <begin position="236"/>
        <end position="255"/>
    </location>
</feature>
<dbReference type="GO" id="GO:0004175">
    <property type="term" value="F:endopeptidase activity"/>
    <property type="evidence" value="ECO:0007669"/>
    <property type="project" value="UniProtKB-ARBA"/>
</dbReference>
<protein>
    <recommendedName>
        <fullName evidence="2">CAAX prenyl protease 2/Lysostaphin resistance protein A-like domain-containing protein</fullName>
    </recommendedName>
</protein>
<keyword evidence="1" id="KW-0812">Transmembrane</keyword>
<feature type="transmembrane region" description="Helical" evidence="1">
    <location>
        <begin position="281"/>
        <end position="300"/>
    </location>
</feature>
<dbReference type="Pfam" id="PF02517">
    <property type="entry name" value="Rce1-like"/>
    <property type="match status" value="1"/>
</dbReference>
<dbReference type="RefSeq" id="WP_243653486.1">
    <property type="nucleotide sequence ID" value="NZ_SMFZ01000001.1"/>
</dbReference>
<feature type="transmembrane region" description="Helical" evidence="1">
    <location>
        <begin position="205"/>
        <end position="224"/>
    </location>
</feature>
<dbReference type="PANTHER" id="PTHR39430">
    <property type="entry name" value="MEMBRANE-ASSOCIATED PROTEASE-RELATED"/>
    <property type="match status" value="1"/>
</dbReference>
<keyword evidence="1" id="KW-1133">Transmembrane helix</keyword>
<feature type="transmembrane region" description="Helical" evidence="1">
    <location>
        <begin position="180"/>
        <end position="199"/>
    </location>
</feature>
<keyword evidence="4" id="KW-1185">Reference proteome</keyword>
<reference evidence="3 4" key="1">
    <citation type="submission" date="2019-03" db="EMBL/GenBank/DDBJ databases">
        <title>Sequencing the genomes of 1000 actinobacteria strains.</title>
        <authorList>
            <person name="Klenk H.-P."/>
        </authorList>
    </citation>
    <scope>NUCLEOTIDE SEQUENCE [LARGE SCALE GENOMIC DNA]</scope>
    <source>
        <strain evidence="3 4">DSM 44969</strain>
    </source>
</reference>
<dbReference type="PANTHER" id="PTHR39430:SF1">
    <property type="entry name" value="PROTEASE"/>
    <property type="match status" value="1"/>
</dbReference>
<feature type="transmembrane region" description="Helical" evidence="1">
    <location>
        <begin position="71"/>
        <end position="91"/>
    </location>
</feature>
<dbReference type="EMBL" id="SMFZ01000001">
    <property type="protein sequence ID" value="TCK27333.1"/>
    <property type="molecule type" value="Genomic_DNA"/>
</dbReference>
<keyword evidence="1" id="KW-0472">Membrane</keyword>
<proteinExistence type="predicted"/>
<evidence type="ECO:0000256" key="1">
    <source>
        <dbReference type="SAM" id="Phobius"/>
    </source>
</evidence>
<feature type="transmembrane region" description="Helical" evidence="1">
    <location>
        <begin position="137"/>
        <end position="159"/>
    </location>
</feature>
<organism evidence="3 4">
    <name type="scientific">Pseudonocardia endophytica</name>
    <dbReference type="NCBI Taxonomy" id="401976"/>
    <lineage>
        <taxon>Bacteria</taxon>
        <taxon>Bacillati</taxon>
        <taxon>Actinomycetota</taxon>
        <taxon>Actinomycetes</taxon>
        <taxon>Pseudonocardiales</taxon>
        <taxon>Pseudonocardiaceae</taxon>
        <taxon>Pseudonocardia</taxon>
    </lineage>
</organism>
<name>A0A4R1I0E8_PSEEN</name>
<accession>A0A4R1I0E8</accession>
<feature type="transmembrane region" description="Helical" evidence="1">
    <location>
        <begin position="33"/>
        <end position="59"/>
    </location>
</feature>
<dbReference type="InterPro" id="IPR003675">
    <property type="entry name" value="Rce1/LyrA-like_dom"/>
</dbReference>
<sequence length="305" mass="31835">MLEDGERTRGTVRTIGGDLTGGMDAARRPTGPIIAILIVLAAVAIGQVVIGVPLYLVLFGIGQPNQGGLGYQLYATLVLFSATTLALYLWIRFKERRPFETVGFRSRPSRIWLGAAAGLVMFAVIVLVGVVSGQMTVALRPVTAGLVGGVLIALAGFVVQGSTEEILTRGYLLQAAARRWGLVAGVALQAAVFALLHGINPGTSVLALVNLVLVALFLAGWALLEGGLWGVCAWHAVWNWTQGNVWGLLVSGQPIETSLLSTRSVPDASDLVTGGGFGPEGGLVTTAVLVVGLAVVALLWRRHAG</sequence>
<comment type="caution">
    <text evidence="3">The sequence shown here is derived from an EMBL/GenBank/DDBJ whole genome shotgun (WGS) entry which is preliminary data.</text>
</comment>
<dbReference type="AlphaFoldDB" id="A0A4R1I0E8"/>
<evidence type="ECO:0000313" key="3">
    <source>
        <dbReference type="EMBL" id="TCK27333.1"/>
    </source>
</evidence>
<evidence type="ECO:0000259" key="2">
    <source>
        <dbReference type="Pfam" id="PF02517"/>
    </source>
</evidence>
<gene>
    <name evidence="3" type="ORF">EV378_3203</name>
</gene>
<feature type="domain" description="CAAX prenyl protease 2/Lysostaphin resistance protein A-like" evidence="2">
    <location>
        <begin position="150"/>
        <end position="240"/>
    </location>
</feature>
<evidence type="ECO:0000313" key="4">
    <source>
        <dbReference type="Proteomes" id="UP000295560"/>
    </source>
</evidence>
<feature type="transmembrane region" description="Helical" evidence="1">
    <location>
        <begin position="111"/>
        <end position="131"/>
    </location>
</feature>